<keyword evidence="4" id="KW-0175">Coiled coil</keyword>
<reference evidence="7 8" key="1">
    <citation type="submission" date="2017-09" db="EMBL/GenBank/DDBJ databases">
        <title>Evaluation of Pacific Biosciences Sequencing Technology to Finishing C. thermocellum Genome Sequences.</title>
        <authorList>
            <person name="Brown S."/>
        </authorList>
    </citation>
    <scope>NUCLEOTIDE SEQUENCE [LARGE SCALE GENOMIC DNA]</scope>
    <source>
        <strain evidence="7 8">AD2</strain>
    </source>
</reference>
<evidence type="ECO:0000256" key="5">
    <source>
        <dbReference type="SAM" id="MobiDB-lite"/>
    </source>
</evidence>
<dbReference type="Gene3D" id="3.40.50.300">
    <property type="entry name" value="P-loop containing nucleotide triphosphate hydrolases"/>
    <property type="match status" value="3"/>
</dbReference>
<comment type="caution">
    <text evidence="7">The sequence shown here is derived from an EMBL/GenBank/DDBJ whole genome shotgun (WGS) entry which is preliminary data.</text>
</comment>
<dbReference type="NCBIfam" id="NF000355">
    <property type="entry name" value="ribo_prot_ABC_F"/>
    <property type="match status" value="1"/>
</dbReference>
<name>A0AB36TNH0_ACETH</name>
<evidence type="ECO:0000256" key="2">
    <source>
        <dbReference type="ARBA" id="ARBA00022741"/>
    </source>
</evidence>
<dbReference type="Proteomes" id="UP000223596">
    <property type="component" value="Unassembled WGS sequence"/>
</dbReference>
<evidence type="ECO:0000259" key="6">
    <source>
        <dbReference type="PROSITE" id="PS50893"/>
    </source>
</evidence>
<proteinExistence type="predicted"/>
<evidence type="ECO:0000313" key="7">
    <source>
        <dbReference type="EMBL" id="PFH04240.1"/>
    </source>
</evidence>
<dbReference type="PROSITE" id="PS00211">
    <property type="entry name" value="ABC_TRANSPORTER_1"/>
    <property type="match status" value="2"/>
</dbReference>
<feature type="coiled-coil region" evidence="4">
    <location>
        <begin position="475"/>
        <end position="502"/>
    </location>
</feature>
<dbReference type="PANTHER" id="PTHR19211:SF100">
    <property type="entry name" value="RIBOSOME PROTECTION PROTEIN VMLR"/>
    <property type="match status" value="1"/>
</dbReference>
<feature type="region of interest" description="Disordered" evidence="5">
    <location>
        <begin position="219"/>
        <end position="239"/>
    </location>
</feature>
<keyword evidence="2" id="KW-0547">Nucleotide-binding</keyword>
<accession>A0AB36TNH0</accession>
<feature type="domain" description="ABC transporter" evidence="6">
    <location>
        <begin position="4"/>
        <end position="193"/>
    </location>
</feature>
<sequence>MLILEAHNIKKYYSDRLVIEIDDLKIYSGDKIGIIGQNGSGKTTLLNILAKEIEPDEGFVRQFCDIAYIRQFSEESICADKKLLKEFDLSQKVHQKVFSGGEKTRIKIANAFNRENLLVFADEPTANLDYKCIELLKQKLQSVESFLLISHDRNLLDSICNKIIEVRDGKLYFYNGNYSFYKKQREMEYNREIFEYEKYINEKSSIEEAIMGRQNLAKSMRKTPKRMGNSEARLHKRKTTQKQEKINNKINSLKTRLEKLEVKEKPKEVPKIKLDFSLTNPPENKVVISADKLSFSYGNKKIFDKAGFKILNGSKTALWGENGTGKSTLLNLIFEKTDKNIYIAPKVKIGYFHQDFENLDYDKSVLENVMRDSVQNQTVARTILARLLIKNDDVNKKVGCLSGGERVKVSFAKLFVSDANVLLLDEPTNYLDMSSMEALESVLCEYEGTVLFVSHDSAFVNAVADRLLVIENHTITEFEGNLDDYRQKMNETSKKVKDETEKIIIRMKMAEIAAKLSVPGTDKEALEEEYRRLAALLGNM</sequence>
<evidence type="ECO:0000256" key="1">
    <source>
        <dbReference type="ARBA" id="ARBA00022737"/>
    </source>
</evidence>
<keyword evidence="3 7" id="KW-0067">ATP-binding</keyword>
<dbReference type="PROSITE" id="PS50893">
    <property type="entry name" value="ABC_TRANSPORTER_2"/>
    <property type="match status" value="2"/>
</dbReference>
<keyword evidence="1" id="KW-0677">Repeat</keyword>
<dbReference type="InterPro" id="IPR027417">
    <property type="entry name" value="P-loop_NTPase"/>
</dbReference>
<dbReference type="InterPro" id="IPR003593">
    <property type="entry name" value="AAA+_ATPase"/>
</dbReference>
<dbReference type="SMART" id="SM00382">
    <property type="entry name" value="AAA"/>
    <property type="match status" value="2"/>
</dbReference>
<dbReference type="AlphaFoldDB" id="A0AB36TNH0"/>
<dbReference type="EMBL" id="PDBW01000001">
    <property type="protein sequence ID" value="PFH04240.1"/>
    <property type="molecule type" value="Genomic_DNA"/>
</dbReference>
<dbReference type="CDD" id="cd03221">
    <property type="entry name" value="ABCF_EF-3"/>
    <property type="match status" value="2"/>
</dbReference>
<dbReference type="RefSeq" id="WP_003513509.1">
    <property type="nucleotide sequence ID" value="NZ_CP013828.1"/>
</dbReference>
<protein>
    <submittedName>
        <fullName evidence="7">Macrolide transport system ATP-binding/permease protein</fullName>
    </submittedName>
</protein>
<evidence type="ECO:0000256" key="3">
    <source>
        <dbReference type="ARBA" id="ARBA00022840"/>
    </source>
</evidence>
<organism evidence="7 8">
    <name type="scientific">Acetivibrio thermocellus AD2</name>
    <dbReference type="NCBI Taxonomy" id="1138384"/>
    <lineage>
        <taxon>Bacteria</taxon>
        <taxon>Bacillati</taxon>
        <taxon>Bacillota</taxon>
        <taxon>Clostridia</taxon>
        <taxon>Eubacteriales</taxon>
        <taxon>Oscillospiraceae</taxon>
        <taxon>Acetivibrio</taxon>
    </lineage>
</organism>
<feature type="domain" description="ABC transporter" evidence="6">
    <location>
        <begin position="288"/>
        <end position="497"/>
    </location>
</feature>
<evidence type="ECO:0000313" key="8">
    <source>
        <dbReference type="Proteomes" id="UP000223596"/>
    </source>
</evidence>
<evidence type="ECO:0000256" key="4">
    <source>
        <dbReference type="SAM" id="Coils"/>
    </source>
</evidence>
<dbReference type="InterPro" id="IPR003439">
    <property type="entry name" value="ABC_transporter-like_ATP-bd"/>
</dbReference>
<dbReference type="Pfam" id="PF00005">
    <property type="entry name" value="ABC_tran"/>
    <property type="match status" value="2"/>
</dbReference>
<dbReference type="GO" id="GO:0016887">
    <property type="term" value="F:ATP hydrolysis activity"/>
    <property type="evidence" value="ECO:0007669"/>
    <property type="project" value="InterPro"/>
</dbReference>
<dbReference type="GO" id="GO:0005524">
    <property type="term" value="F:ATP binding"/>
    <property type="evidence" value="ECO:0007669"/>
    <property type="project" value="UniProtKB-KW"/>
</dbReference>
<gene>
    <name evidence="7" type="ORF">M972_113069</name>
</gene>
<dbReference type="InterPro" id="IPR017871">
    <property type="entry name" value="ABC_transporter-like_CS"/>
</dbReference>
<dbReference type="PANTHER" id="PTHR19211">
    <property type="entry name" value="ATP-BINDING TRANSPORT PROTEIN-RELATED"/>
    <property type="match status" value="1"/>
</dbReference>
<dbReference type="InterPro" id="IPR050611">
    <property type="entry name" value="ABCF"/>
</dbReference>
<dbReference type="SUPFAM" id="SSF52540">
    <property type="entry name" value="P-loop containing nucleoside triphosphate hydrolases"/>
    <property type="match status" value="2"/>
</dbReference>